<dbReference type="Gene3D" id="2.40.160.90">
    <property type="match status" value="1"/>
</dbReference>
<feature type="domain" description="Transferrin-binding protein B C-lobe/N-lobe beta-barrel" evidence="2">
    <location>
        <begin position="135"/>
        <end position="243"/>
    </location>
</feature>
<dbReference type="InterPro" id="IPR001677">
    <property type="entry name" value="TbpB_B_D"/>
</dbReference>
<proteinExistence type="predicted"/>
<dbReference type="RefSeq" id="WP_048636357.1">
    <property type="nucleotide sequence ID" value="NZ_CGIG01000001.1"/>
</dbReference>
<dbReference type="Proteomes" id="UP000044377">
    <property type="component" value="Unassembled WGS sequence"/>
</dbReference>
<accession>A0A0G4JRP9</accession>
<protein>
    <submittedName>
        <fullName evidence="3">Outer membrane receptor for lactoferrin or transferrin, lipoprotein B</fullName>
    </submittedName>
</protein>
<evidence type="ECO:0000256" key="1">
    <source>
        <dbReference type="SAM" id="SignalP"/>
    </source>
</evidence>
<evidence type="ECO:0000259" key="2">
    <source>
        <dbReference type="Pfam" id="PF01298"/>
    </source>
</evidence>
<name>A0A0G4JRP9_9GAMM</name>
<dbReference type="InterPro" id="IPR011250">
    <property type="entry name" value="OMP/PagP_B-barrel"/>
</dbReference>
<organism evidence="3 4">
    <name type="scientific">Brenneria goodwinii</name>
    <dbReference type="NCBI Taxonomy" id="1109412"/>
    <lineage>
        <taxon>Bacteria</taxon>
        <taxon>Pseudomonadati</taxon>
        <taxon>Pseudomonadota</taxon>
        <taxon>Gammaproteobacteria</taxon>
        <taxon>Enterobacterales</taxon>
        <taxon>Pectobacteriaceae</taxon>
        <taxon>Brenneria</taxon>
    </lineage>
</organism>
<dbReference type="SUPFAM" id="SSF56925">
    <property type="entry name" value="OMPA-like"/>
    <property type="match status" value="1"/>
</dbReference>
<dbReference type="AlphaFoldDB" id="A0A0G4JRP9"/>
<evidence type="ECO:0000313" key="3">
    <source>
        <dbReference type="EMBL" id="CPR14558.1"/>
    </source>
</evidence>
<gene>
    <name evidence="3" type="ORF">BN1221_00973</name>
</gene>
<dbReference type="EMBL" id="CGIG01000001">
    <property type="protein sequence ID" value="CPR14558.1"/>
    <property type="molecule type" value="Genomic_DNA"/>
</dbReference>
<feature type="chain" id="PRO_5005194026" evidence="1">
    <location>
        <begin position="22"/>
        <end position="243"/>
    </location>
</feature>
<keyword evidence="3" id="KW-0675">Receptor</keyword>
<keyword evidence="1" id="KW-0732">Signal</keyword>
<reference evidence="4" key="1">
    <citation type="submission" date="2015-01" db="EMBL/GenBank/DDBJ databases">
        <authorList>
            <person name="Paterson Steve"/>
        </authorList>
    </citation>
    <scope>NUCLEOTIDE SEQUENCE [LARGE SCALE GENOMIC DNA]</scope>
    <source>
        <strain evidence="4">OBR1</strain>
    </source>
</reference>
<feature type="signal peptide" evidence="1">
    <location>
        <begin position="1"/>
        <end position="21"/>
    </location>
</feature>
<dbReference type="STRING" id="1109412.BN1221_00973"/>
<dbReference type="Pfam" id="PF01298">
    <property type="entry name" value="TbpB_B_D"/>
    <property type="match status" value="1"/>
</dbReference>
<keyword evidence="3" id="KW-0449">Lipoprotein</keyword>
<evidence type="ECO:0000313" key="4">
    <source>
        <dbReference type="Proteomes" id="UP000044377"/>
    </source>
</evidence>
<keyword evidence="4" id="KW-1185">Reference proteome</keyword>
<dbReference type="OrthoDB" id="6650189at2"/>
<sequence length="243" mass="24631">MKKLLCITAVISLSLSAGLQAQTYSGFATTIAGGADGTRQAQGIVDISSDDLNTVVVNGVTIDATDPANGAWTTVDETDAVFNYGINVAQKKFLYANKDGAFNYLKIGSYISRITNAGQIDTVFVQGEATPASAVPQTGTASYTGAAIIGQIVGSGSSGARVATDASFDVDFGNKSLAGTIASDGTVLTNDLTFNAAIAGNGFSGTNGDFSTQGQFYGPAAQELGGVFQDNSANIVGAYAGKQ</sequence>